<organism evidence="1 2">
    <name type="scientific">Macrostomum lignano</name>
    <dbReference type="NCBI Taxonomy" id="282301"/>
    <lineage>
        <taxon>Eukaryota</taxon>
        <taxon>Metazoa</taxon>
        <taxon>Spiralia</taxon>
        <taxon>Lophotrochozoa</taxon>
        <taxon>Platyhelminthes</taxon>
        <taxon>Rhabditophora</taxon>
        <taxon>Macrostomorpha</taxon>
        <taxon>Macrostomida</taxon>
        <taxon>Macrostomidae</taxon>
        <taxon>Macrostomum</taxon>
    </lineage>
</organism>
<dbReference type="WBParaSite" id="maker-unitig_34544-snap-gene-0.4-mRNA-1">
    <property type="protein sequence ID" value="maker-unitig_34544-snap-gene-0.4-mRNA-1"/>
    <property type="gene ID" value="maker-unitig_34544-snap-gene-0.4"/>
</dbReference>
<dbReference type="Proteomes" id="UP000095280">
    <property type="component" value="Unplaced"/>
</dbReference>
<name>A0A1I8FH52_9PLAT</name>
<reference evidence="2" key="1">
    <citation type="submission" date="2016-11" db="UniProtKB">
        <authorList>
            <consortium name="WormBaseParasite"/>
        </authorList>
    </citation>
    <scope>IDENTIFICATION</scope>
</reference>
<accession>A0A1I8FH52</accession>
<evidence type="ECO:0000313" key="1">
    <source>
        <dbReference type="Proteomes" id="UP000095280"/>
    </source>
</evidence>
<protein>
    <submittedName>
        <fullName evidence="2">Uncharacterized protein</fullName>
    </submittedName>
</protein>
<sequence>MSTVPDSSATSAAALLHQLGRCLSKRAKCSRGFELRTTANNCSPD</sequence>
<evidence type="ECO:0000313" key="2">
    <source>
        <dbReference type="WBParaSite" id="maker-unitig_34544-snap-gene-0.4-mRNA-1"/>
    </source>
</evidence>
<keyword evidence="1" id="KW-1185">Reference proteome</keyword>
<proteinExistence type="predicted"/>
<dbReference type="AlphaFoldDB" id="A0A1I8FH52"/>